<dbReference type="EMBL" id="JAMSHJ010000007">
    <property type="protein sequence ID" value="KAI5384240.1"/>
    <property type="molecule type" value="Genomic_DNA"/>
</dbReference>
<reference evidence="4 5" key="1">
    <citation type="journal article" date="2022" name="Nat. Genet.">
        <title>Improved pea reference genome and pan-genome highlight genomic features and evolutionary characteristics.</title>
        <authorList>
            <person name="Yang T."/>
            <person name="Liu R."/>
            <person name="Luo Y."/>
            <person name="Hu S."/>
            <person name="Wang D."/>
            <person name="Wang C."/>
            <person name="Pandey M.K."/>
            <person name="Ge S."/>
            <person name="Xu Q."/>
            <person name="Li N."/>
            <person name="Li G."/>
            <person name="Huang Y."/>
            <person name="Saxena R.K."/>
            <person name="Ji Y."/>
            <person name="Li M."/>
            <person name="Yan X."/>
            <person name="He Y."/>
            <person name="Liu Y."/>
            <person name="Wang X."/>
            <person name="Xiang C."/>
            <person name="Varshney R.K."/>
            <person name="Ding H."/>
            <person name="Gao S."/>
            <person name="Zong X."/>
        </authorList>
    </citation>
    <scope>NUCLEOTIDE SEQUENCE [LARGE SCALE GENOMIC DNA]</scope>
    <source>
        <strain evidence="4 5">cv. Zhongwan 6</strain>
    </source>
</reference>
<keyword evidence="2" id="KW-0808">Transferase</keyword>
<organism evidence="4 5">
    <name type="scientific">Pisum sativum</name>
    <name type="common">Garden pea</name>
    <name type="synonym">Lathyrus oleraceus</name>
    <dbReference type="NCBI Taxonomy" id="3888"/>
    <lineage>
        <taxon>Eukaryota</taxon>
        <taxon>Viridiplantae</taxon>
        <taxon>Streptophyta</taxon>
        <taxon>Embryophyta</taxon>
        <taxon>Tracheophyta</taxon>
        <taxon>Spermatophyta</taxon>
        <taxon>Magnoliopsida</taxon>
        <taxon>eudicotyledons</taxon>
        <taxon>Gunneridae</taxon>
        <taxon>Pentapetalae</taxon>
        <taxon>rosids</taxon>
        <taxon>fabids</taxon>
        <taxon>Fabales</taxon>
        <taxon>Fabaceae</taxon>
        <taxon>Papilionoideae</taxon>
        <taxon>50 kb inversion clade</taxon>
        <taxon>NPAAA clade</taxon>
        <taxon>Hologalegina</taxon>
        <taxon>IRL clade</taxon>
        <taxon>Fabeae</taxon>
        <taxon>Lathyrus</taxon>
    </lineage>
</organism>
<evidence type="ECO:0000256" key="2">
    <source>
        <dbReference type="ARBA" id="ARBA00022679"/>
    </source>
</evidence>
<dbReference type="GO" id="GO:0004146">
    <property type="term" value="F:dihydrofolate reductase activity"/>
    <property type="evidence" value="ECO:0007669"/>
    <property type="project" value="TreeGrafter"/>
</dbReference>
<dbReference type="Pfam" id="PF00303">
    <property type="entry name" value="Thymidylat_synt"/>
    <property type="match status" value="1"/>
</dbReference>
<dbReference type="Gene3D" id="3.30.572.10">
    <property type="entry name" value="Thymidylate synthase/dCMP hydroxymethylase domain"/>
    <property type="match status" value="1"/>
</dbReference>
<evidence type="ECO:0000313" key="5">
    <source>
        <dbReference type="Proteomes" id="UP001058974"/>
    </source>
</evidence>
<dbReference type="Gramene" id="Psat07G0130200-T1">
    <property type="protein sequence ID" value="KAI5384240.1"/>
    <property type="gene ID" value="KIW84_071302"/>
</dbReference>
<dbReference type="InterPro" id="IPR036926">
    <property type="entry name" value="Thymidate_synth/dCMP_Mease_sf"/>
</dbReference>
<gene>
    <name evidence="4" type="ORF">KIW84_071302</name>
</gene>
<dbReference type="AlphaFoldDB" id="A0A9D4VIE9"/>
<proteinExistence type="predicted"/>
<dbReference type="PANTHER" id="PTHR11548">
    <property type="entry name" value="THYMIDYLATE SYNTHASE 1"/>
    <property type="match status" value="1"/>
</dbReference>
<dbReference type="InterPro" id="IPR045097">
    <property type="entry name" value="Thymidate_synth/dCMP_Mease"/>
</dbReference>
<dbReference type="PANTHER" id="PTHR11548:SF2">
    <property type="entry name" value="THYMIDYLATE SYNTHASE"/>
    <property type="match status" value="1"/>
</dbReference>
<sequence length="149" mass="17239">MHSNRLGHYNKHNGGPAKLNQTITVSLKSSGYNLQHNHNHSVFIQSSVDHDAITFFQRVDEFSKLLFLYRQTARHNSAVATFLRKLTDSAMHMKGDLGPVYGLQWRHFGARHANMHDDYADQGFDQLLDVFNKVFLSMFLEMHTFTKLM</sequence>
<dbReference type="GO" id="GO:0006231">
    <property type="term" value="P:dTMP biosynthetic process"/>
    <property type="evidence" value="ECO:0007669"/>
    <property type="project" value="TreeGrafter"/>
</dbReference>
<evidence type="ECO:0000313" key="4">
    <source>
        <dbReference type="EMBL" id="KAI5384240.1"/>
    </source>
</evidence>
<dbReference type="GO" id="GO:0005829">
    <property type="term" value="C:cytosol"/>
    <property type="evidence" value="ECO:0007669"/>
    <property type="project" value="TreeGrafter"/>
</dbReference>
<accession>A0A9D4VIE9</accession>
<evidence type="ECO:0000256" key="1">
    <source>
        <dbReference type="ARBA" id="ARBA00022603"/>
    </source>
</evidence>
<evidence type="ECO:0000259" key="3">
    <source>
        <dbReference type="Pfam" id="PF00303"/>
    </source>
</evidence>
<protein>
    <recommendedName>
        <fullName evidence="3">Thymidylate synthase/dCMP hydroxymethylase domain-containing protein</fullName>
    </recommendedName>
</protein>
<dbReference type="Proteomes" id="UP001058974">
    <property type="component" value="Chromosome 7"/>
</dbReference>
<keyword evidence="5" id="KW-1185">Reference proteome</keyword>
<feature type="domain" description="Thymidylate synthase/dCMP hydroxymethylase" evidence="3">
    <location>
        <begin position="90"/>
        <end position="133"/>
    </location>
</feature>
<keyword evidence="1" id="KW-0489">Methyltransferase</keyword>
<comment type="caution">
    <text evidence="4">The sequence shown here is derived from an EMBL/GenBank/DDBJ whole genome shotgun (WGS) entry which is preliminary data.</text>
</comment>
<dbReference type="GO" id="GO:0004799">
    <property type="term" value="F:thymidylate synthase activity"/>
    <property type="evidence" value="ECO:0007669"/>
    <property type="project" value="TreeGrafter"/>
</dbReference>
<dbReference type="GO" id="GO:0005739">
    <property type="term" value="C:mitochondrion"/>
    <property type="evidence" value="ECO:0007669"/>
    <property type="project" value="TreeGrafter"/>
</dbReference>
<name>A0A9D4VIE9_PEA</name>
<dbReference type="SUPFAM" id="SSF55831">
    <property type="entry name" value="Thymidylate synthase/dCMP hydroxymethylase"/>
    <property type="match status" value="1"/>
</dbReference>
<dbReference type="InterPro" id="IPR023451">
    <property type="entry name" value="Thymidate_synth/dCMP_Mease_dom"/>
</dbReference>